<gene>
    <name evidence="1" type="ORF">CSHISOI_08456</name>
</gene>
<protein>
    <submittedName>
        <fullName evidence="1">Uncharacterized protein</fullName>
    </submittedName>
</protein>
<dbReference type="AlphaFoldDB" id="A0A5Q4BJ76"/>
<comment type="caution">
    <text evidence="1">The sequence shown here is derived from an EMBL/GenBank/DDBJ whole genome shotgun (WGS) entry which is preliminary data.</text>
</comment>
<evidence type="ECO:0000313" key="2">
    <source>
        <dbReference type="Proteomes" id="UP000326340"/>
    </source>
</evidence>
<reference evidence="1 2" key="1">
    <citation type="journal article" date="2019" name="Sci. Rep.">
        <title>Colletotrichum shisoi sp. nov., an anthracnose pathogen of Perilla frutescens in Japan: molecular phylogenetic, morphological and genomic evidence.</title>
        <authorList>
            <person name="Gan P."/>
            <person name="Tsushima A."/>
            <person name="Hiroyama R."/>
            <person name="Narusaka M."/>
            <person name="Takano Y."/>
            <person name="Narusaka Y."/>
            <person name="Kawaradani M."/>
            <person name="Damm U."/>
            <person name="Shirasu K."/>
        </authorList>
    </citation>
    <scope>NUCLEOTIDE SEQUENCE [LARGE SCALE GENOMIC DNA]</scope>
    <source>
        <strain evidence="1 2">PG-2018a</strain>
    </source>
</reference>
<dbReference type="Proteomes" id="UP000326340">
    <property type="component" value="Unassembled WGS sequence"/>
</dbReference>
<accession>A0A5Q4BJ76</accession>
<keyword evidence="2" id="KW-1185">Reference proteome</keyword>
<name>A0A5Q4BJ76_9PEZI</name>
<organism evidence="1 2">
    <name type="scientific">Colletotrichum shisoi</name>
    <dbReference type="NCBI Taxonomy" id="2078593"/>
    <lineage>
        <taxon>Eukaryota</taxon>
        <taxon>Fungi</taxon>
        <taxon>Dikarya</taxon>
        <taxon>Ascomycota</taxon>
        <taxon>Pezizomycotina</taxon>
        <taxon>Sordariomycetes</taxon>
        <taxon>Hypocreomycetidae</taxon>
        <taxon>Glomerellales</taxon>
        <taxon>Glomerellaceae</taxon>
        <taxon>Colletotrichum</taxon>
        <taxon>Colletotrichum destructivum species complex</taxon>
    </lineage>
</organism>
<proteinExistence type="predicted"/>
<sequence>MQQDGYPMWSWRIKIHNVSSRRSQCHPREQHRVLQAPCSNVCFPSSPSLSIYLHVSNCLSLSLAHSLVLGLVSCHDHKQFVVVAALSIASHLRSRKQPWPSVVDVVRQPRTMCHMYASVAAVRHHPA</sequence>
<evidence type="ECO:0000313" key="1">
    <source>
        <dbReference type="EMBL" id="TQN66990.1"/>
    </source>
</evidence>
<dbReference type="EMBL" id="PUHP01001033">
    <property type="protein sequence ID" value="TQN66990.1"/>
    <property type="molecule type" value="Genomic_DNA"/>
</dbReference>